<gene>
    <name evidence="2" type="ORF">TvY486_0017220</name>
</gene>
<dbReference type="Proteomes" id="UP000009027">
    <property type="component" value="Unassembled WGS sequence"/>
</dbReference>
<evidence type="ECO:0000313" key="2">
    <source>
        <dbReference type="EMBL" id="CCD19011.1"/>
    </source>
</evidence>
<keyword evidence="3" id="KW-1185">Reference proteome</keyword>
<protein>
    <submittedName>
        <fullName evidence="2">Uncharacterized protein</fullName>
    </submittedName>
</protein>
<feature type="region of interest" description="Disordered" evidence="1">
    <location>
        <begin position="284"/>
        <end position="304"/>
    </location>
</feature>
<sequence length="304" mass="33613">MGDKDDPSEDGGYVKPLCALDAAAIATNWNSKKLEGNKTHLWDHVMNDTQSAINAMCVLTLEVPKGGNIIATRSMWLQGTINITDIFKQECEFFNKTHANKTKREEACYNLKQNGHAARGGTAKTGFTSTNSRIDQVPVHNLTRHICPNYASAYNALLNKMADTIDCANSTGWDTLEDGSVAPHPETTCDEKKTAVEWLEFRFHTALDYMKKQLHDALAGVKAAERSFSGVATALNDKKAPLCAAMKNLDDAAKAIDKNEEQNKHWEADMGESTAKYNEALKNAPKSVEKNKAVENVNERMKDF</sequence>
<name>F9WN95_TRYVY</name>
<proteinExistence type="predicted"/>
<evidence type="ECO:0000256" key="1">
    <source>
        <dbReference type="SAM" id="MobiDB-lite"/>
    </source>
</evidence>
<accession>F9WN95</accession>
<organism evidence="2 3">
    <name type="scientific">Trypanosoma vivax (strain Y486)</name>
    <dbReference type="NCBI Taxonomy" id="1055687"/>
    <lineage>
        <taxon>Eukaryota</taxon>
        <taxon>Discoba</taxon>
        <taxon>Euglenozoa</taxon>
        <taxon>Kinetoplastea</taxon>
        <taxon>Metakinetoplastina</taxon>
        <taxon>Trypanosomatida</taxon>
        <taxon>Trypanosomatidae</taxon>
        <taxon>Trypanosoma</taxon>
        <taxon>Duttonella</taxon>
    </lineage>
</organism>
<dbReference type="EMBL" id="CAEX01002385">
    <property type="protein sequence ID" value="CCD19011.1"/>
    <property type="molecule type" value="Genomic_DNA"/>
</dbReference>
<evidence type="ECO:0000313" key="3">
    <source>
        <dbReference type="Proteomes" id="UP000009027"/>
    </source>
</evidence>
<dbReference type="AlphaFoldDB" id="F9WN95"/>
<reference evidence="2 3" key="1">
    <citation type="journal article" date="2012" name="Proc. Natl. Acad. Sci. U.S.A.">
        <title>Antigenic diversity is generated by distinct evolutionary mechanisms in African trypanosome species.</title>
        <authorList>
            <person name="Jackson A.P."/>
            <person name="Berry A."/>
            <person name="Aslett M."/>
            <person name="Allison H.C."/>
            <person name="Burton P."/>
            <person name="Vavrova-Anderson J."/>
            <person name="Brown R."/>
            <person name="Browne H."/>
            <person name="Corton N."/>
            <person name="Hauser H."/>
            <person name="Gamble J."/>
            <person name="Gilderthorp R."/>
            <person name="Marcello L."/>
            <person name="McQuillan J."/>
            <person name="Otto T.D."/>
            <person name="Quail M.A."/>
            <person name="Sanders M.J."/>
            <person name="van Tonder A."/>
            <person name="Ginger M.L."/>
            <person name="Field M.C."/>
            <person name="Barry J.D."/>
            <person name="Hertz-Fowler C."/>
            <person name="Berriman M."/>
        </authorList>
    </citation>
    <scope>NUCLEOTIDE SEQUENCE</scope>
    <source>
        <strain evidence="2 3">Y486</strain>
    </source>
</reference>
<feature type="compositionally biased region" description="Basic and acidic residues" evidence="1">
    <location>
        <begin position="287"/>
        <end position="304"/>
    </location>
</feature>
<dbReference type="VEuPathDB" id="TriTrypDB:TvY486_0017220"/>